<reference evidence="3 4" key="1">
    <citation type="submission" date="2018-12" db="EMBL/GenBank/DDBJ databases">
        <authorList>
            <consortium name="Pathogen Informatics"/>
        </authorList>
    </citation>
    <scope>NUCLEOTIDE SEQUENCE [LARGE SCALE GENOMIC DNA]</scope>
    <source>
        <strain evidence="3 4">NCTC13652</strain>
    </source>
</reference>
<dbReference type="STRING" id="1122997.GCA_000425285_02176"/>
<sequence>MTGRLAVRRFRPVTWLAIGFVKVWRLVISPMYGNVCKYKPSCSAYGLRALQVHGVLRATPLIVWRILRCNPWSNGGYDPIPGTPEADEWAERQAERVRDVASSRSGVCGPEGGASTDSCAVSASLRVDEDAQLDEMTTADGRHRPEPSGPHTVPGSHDPDDSADNTATMNHSRAGRPGKYLRDGGLPSLAGYTR</sequence>
<evidence type="ECO:0000256" key="1">
    <source>
        <dbReference type="HAMAP-Rule" id="MF_00386"/>
    </source>
</evidence>
<dbReference type="NCBIfam" id="TIGR00278">
    <property type="entry name" value="membrane protein insertion efficiency factor YidD"/>
    <property type="match status" value="1"/>
</dbReference>
<evidence type="ECO:0000256" key="2">
    <source>
        <dbReference type="SAM" id="MobiDB-lite"/>
    </source>
</evidence>
<dbReference type="EMBL" id="LR134473">
    <property type="protein sequence ID" value="VEI03350.1"/>
    <property type="molecule type" value="Genomic_DNA"/>
</dbReference>
<dbReference type="Pfam" id="PF01809">
    <property type="entry name" value="YidD"/>
    <property type="match status" value="1"/>
</dbReference>
<comment type="subcellular location">
    <subcellularLocation>
        <location evidence="1">Cell membrane</location>
        <topology evidence="1">Peripheral membrane protein</topology>
        <orientation evidence="1">Cytoplasmic side</orientation>
    </subcellularLocation>
</comment>
<dbReference type="PANTHER" id="PTHR33383:SF1">
    <property type="entry name" value="MEMBRANE PROTEIN INSERTION EFFICIENCY FACTOR-RELATED"/>
    <property type="match status" value="1"/>
</dbReference>
<protein>
    <recommendedName>
        <fullName evidence="1">Putative membrane protein insertion efficiency factor</fullName>
    </recommendedName>
</protein>
<feature type="region of interest" description="Disordered" evidence="2">
    <location>
        <begin position="91"/>
        <end position="194"/>
    </location>
</feature>
<keyword evidence="1" id="KW-1003">Cell membrane</keyword>
<keyword evidence="1" id="KW-0472">Membrane</keyword>
<dbReference type="GO" id="GO:0005886">
    <property type="term" value="C:plasma membrane"/>
    <property type="evidence" value="ECO:0007669"/>
    <property type="project" value="UniProtKB-SubCell"/>
</dbReference>
<organism evidence="3 4">
    <name type="scientific">Acidipropionibacterium jensenii</name>
    <dbReference type="NCBI Taxonomy" id="1749"/>
    <lineage>
        <taxon>Bacteria</taxon>
        <taxon>Bacillati</taxon>
        <taxon>Actinomycetota</taxon>
        <taxon>Actinomycetes</taxon>
        <taxon>Propionibacteriales</taxon>
        <taxon>Propionibacteriaceae</taxon>
        <taxon>Acidipropionibacterium</taxon>
    </lineage>
</organism>
<evidence type="ECO:0000313" key="3">
    <source>
        <dbReference type="EMBL" id="VEI03350.1"/>
    </source>
</evidence>
<comment type="similarity">
    <text evidence="1">Belongs to the UPF0161 family.</text>
</comment>
<accession>A0A448NZI5</accession>
<feature type="compositionally biased region" description="Basic and acidic residues" evidence="2">
    <location>
        <begin position="91"/>
        <end position="101"/>
    </location>
</feature>
<dbReference type="AlphaFoldDB" id="A0A448NZI5"/>
<evidence type="ECO:0000313" key="4">
    <source>
        <dbReference type="Proteomes" id="UP000277858"/>
    </source>
</evidence>
<dbReference type="Proteomes" id="UP000277858">
    <property type="component" value="Chromosome"/>
</dbReference>
<dbReference type="SMART" id="SM01234">
    <property type="entry name" value="Haemolytic"/>
    <property type="match status" value="1"/>
</dbReference>
<dbReference type="InterPro" id="IPR002696">
    <property type="entry name" value="Membr_insert_effic_factor_YidD"/>
</dbReference>
<name>A0A448NZI5_9ACTN</name>
<proteinExistence type="inferred from homology"/>
<keyword evidence="4" id="KW-1185">Reference proteome</keyword>
<dbReference type="PANTHER" id="PTHR33383">
    <property type="entry name" value="MEMBRANE PROTEIN INSERTION EFFICIENCY FACTOR-RELATED"/>
    <property type="match status" value="1"/>
</dbReference>
<gene>
    <name evidence="3" type="primary">yidD</name>
    <name evidence="3" type="ORF">NCTC13652_01550</name>
</gene>
<dbReference type="HAMAP" id="MF_00386">
    <property type="entry name" value="UPF0161_YidD"/>
    <property type="match status" value="1"/>
</dbReference>
<comment type="function">
    <text evidence="1">Could be involved in insertion of integral membrane proteins into the membrane.</text>
</comment>